<dbReference type="PANTHER" id="PTHR11076:SF35">
    <property type="entry name" value="DNA REPAIR PROTEIN HOMOLOG YOBH"/>
    <property type="match status" value="1"/>
</dbReference>
<feature type="site" description="Substrate discrimination" evidence="15">
    <location>
        <position position="17"/>
    </location>
</feature>
<feature type="binding site" evidence="15">
    <location>
        <position position="12"/>
    </location>
    <ligand>
        <name>Mg(2+)</name>
        <dbReference type="ChEBI" id="CHEBI:18420"/>
    </ligand>
</feature>
<comment type="similarity">
    <text evidence="2 15">Belongs to the DNA polymerase type-Y family.</text>
</comment>
<keyword evidence="12 15" id="KW-0238">DNA-binding</keyword>
<keyword evidence="10 15" id="KW-0460">Magnesium</keyword>
<comment type="subunit">
    <text evidence="15">Monomer.</text>
</comment>
<dbReference type="Gene3D" id="3.30.70.270">
    <property type="match status" value="1"/>
</dbReference>
<dbReference type="GO" id="GO:0003684">
    <property type="term" value="F:damaged DNA binding"/>
    <property type="evidence" value="ECO:0007669"/>
    <property type="project" value="InterPro"/>
</dbReference>
<dbReference type="InterPro" id="IPR022880">
    <property type="entry name" value="DNApol_IV"/>
</dbReference>
<dbReference type="GO" id="GO:0009432">
    <property type="term" value="P:SOS response"/>
    <property type="evidence" value="ECO:0007669"/>
    <property type="project" value="TreeGrafter"/>
</dbReference>
<feature type="binding site" evidence="15">
    <location>
        <position position="108"/>
    </location>
    <ligand>
        <name>Mg(2+)</name>
        <dbReference type="ChEBI" id="CHEBI:18420"/>
    </ligand>
</feature>
<evidence type="ECO:0000256" key="7">
    <source>
        <dbReference type="ARBA" id="ARBA00022705"/>
    </source>
</evidence>
<dbReference type="Pfam" id="PF11799">
    <property type="entry name" value="IMS_C"/>
    <property type="match status" value="1"/>
</dbReference>
<gene>
    <name evidence="15" type="primary">dinB</name>
    <name evidence="17" type="ORF">CIAN88_06755</name>
</gene>
<evidence type="ECO:0000256" key="4">
    <source>
        <dbReference type="ARBA" id="ARBA00022490"/>
    </source>
</evidence>
<evidence type="ECO:0000313" key="17">
    <source>
        <dbReference type="EMBL" id="KGJ53838.1"/>
    </source>
</evidence>
<dbReference type="InterPro" id="IPR043128">
    <property type="entry name" value="Rev_trsase/Diguanyl_cyclase"/>
</dbReference>
<evidence type="ECO:0000256" key="8">
    <source>
        <dbReference type="ARBA" id="ARBA00022723"/>
    </source>
</evidence>
<dbReference type="EC" id="2.7.7.7" evidence="15"/>
<keyword evidence="3 15" id="KW-0515">Mutator protein</keyword>
<protein>
    <recommendedName>
        <fullName evidence="15">DNA polymerase IV</fullName>
        <shortName evidence="15">Pol IV</shortName>
        <ecNumber evidence="15">2.7.7.7</ecNumber>
    </recommendedName>
</protein>
<dbReference type="Proteomes" id="UP000030008">
    <property type="component" value="Unassembled WGS sequence"/>
</dbReference>
<evidence type="ECO:0000256" key="12">
    <source>
        <dbReference type="ARBA" id="ARBA00023125"/>
    </source>
</evidence>
<dbReference type="Gene3D" id="3.30.1490.100">
    <property type="entry name" value="DNA polymerase, Y-family, little finger domain"/>
    <property type="match status" value="1"/>
</dbReference>
<dbReference type="GO" id="GO:0042276">
    <property type="term" value="P:error-prone translesion synthesis"/>
    <property type="evidence" value="ECO:0007669"/>
    <property type="project" value="TreeGrafter"/>
</dbReference>
<evidence type="ECO:0000256" key="3">
    <source>
        <dbReference type="ARBA" id="ARBA00022457"/>
    </source>
</evidence>
<dbReference type="Pfam" id="PF00817">
    <property type="entry name" value="IMS"/>
    <property type="match status" value="1"/>
</dbReference>
<proteinExistence type="inferred from homology"/>
<comment type="caution">
    <text evidence="17">The sequence shown here is derived from an EMBL/GenBank/DDBJ whole genome shotgun (WGS) entry which is preliminary data.</text>
</comment>
<dbReference type="GO" id="GO:0003887">
    <property type="term" value="F:DNA-directed DNA polymerase activity"/>
    <property type="evidence" value="ECO:0007669"/>
    <property type="project" value="UniProtKB-UniRule"/>
</dbReference>
<evidence type="ECO:0000256" key="1">
    <source>
        <dbReference type="ARBA" id="ARBA00004496"/>
    </source>
</evidence>
<evidence type="ECO:0000256" key="11">
    <source>
        <dbReference type="ARBA" id="ARBA00022932"/>
    </source>
</evidence>
<dbReference type="GO" id="GO:0005829">
    <property type="term" value="C:cytosol"/>
    <property type="evidence" value="ECO:0007669"/>
    <property type="project" value="TreeGrafter"/>
</dbReference>
<evidence type="ECO:0000256" key="14">
    <source>
        <dbReference type="ARBA" id="ARBA00049244"/>
    </source>
</evidence>
<dbReference type="CDD" id="cd03586">
    <property type="entry name" value="PolY_Pol_IV_kappa"/>
    <property type="match status" value="1"/>
</dbReference>
<keyword evidence="5 15" id="KW-0808">Transferase</keyword>
<dbReference type="Gene3D" id="3.40.1170.60">
    <property type="match status" value="1"/>
</dbReference>
<keyword evidence="11 15" id="KW-0239">DNA-directed DNA polymerase</keyword>
<dbReference type="GO" id="GO:0006281">
    <property type="term" value="P:DNA repair"/>
    <property type="evidence" value="ECO:0007669"/>
    <property type="project" value="UniProtKB-UniRule"/>
</dbReference>
<dbReference type="InterPro" id="IPR017961">
    <property type="entry name" value="DNA_pol_Y-fam_little_finger"/>
</dbReference>
<dbReference type="InterPro" id="IPR036775">
    <property type="entry name" value="DNA_pol_Y-fam_lit_finger_sf"/>
</dbReference>
<dbReference type="RefSeq" id="WP_044904713.1">
    <property type="nucleotide sequence ID" value="NZ_JQIF01000031.1"/>
</dbReference>
<evidence type="ECO:0000313" key="18">
    <source>
        <dbReference type="Proteomes" id="UP000030008"/>
    </source>
</evidence>
<comment type="catalytic activity">
    <reaction evidence="14 15">
        <text>DNA(n) + a 2'-deoxyribonucleoside 5'-triphosphate = DNA(n+1) + diphosphate</text>
        <dbReference type="Rhea" id="RHEA:22508"/>
        <dbReference type="Rhea" id="RHEA-COMP:17339"/>
        <dbReference type="Rhea" id="RHEA-COMP:17340"/>
        <dbReference type="ChEBI" id="CHEBI:33019"/>
        <dbReference type="ChEBI" id="CHEBI:61560"/>
        <dbReference type="ChEBI" id="CHEBI:173112"/>
        <dbReference type="EC" id="2.7.7.7"/>
    </reaction>
</comment>
<evidence type="ECO:0000256" key="5">
    <source>
        <dbReference type="ARBA" id="ARBA00022679"/>
    </source>
</evidence>
<keyword evidence="7 15" id="KW-0235">DNA replication</keyword>
<keyword evidence="8 15" id="KW-0479">Metal-binding</keyword>
<keyword evidence="4 15" id="KW-0963">Cytoplasm</keyword>
<dbReference type="HAMAP" id="MF_01113">
    <property type="entry name" value="DNApol_IV"/>
    <property type="match status" value="1"/>
</dbReference>
<organism evidence="17 18">
    <name type="scientific">Clostridium innocuum</name>
    <dbReference type="NCBI Taxonomy" id="1522"/>
    <lineage>
        <taxon>Bacteria</taxon>
        <taxon>Bacillati</taxon>
        <taxon>Bacillota</taxon>
        <taxon>Clostridia</taxon>
        <taxon>Eubacteriales</taxon>
        <taxon>Clostridiaceae</taxon>
        <taxon>Clostridium</taxon>
    </lineage>
</organism>
<dbReference type="PROSITE" id="PS50173">
    <property type="entry name" value="UMUC"/>
    <property type="match status" value="1"/>
</dbReference>
<feature type="domain" description="UmuC" evidence="16">
    <location>
        <begin position="8"/>
        <end position="190"/>
    </location>
</feature>
<dbReference type="EMBL" id="JQIF01000031">
    <property type="protein sequence ID" value="KGJ53838.1"/>
    <property type="molecule type" value="Genomic_DNA"/>
</dbReference>
<comment type="subcellular location">
    <subcellularLocation>
        <location evidence="1 15">Cytoplasm</location>
    </subcellularLocation>
</comment>
<dbReference type="Gene3D" id="1.10.150.20">
    <property type="entry name" value="5' to 3' exonuclease, C-terminal subdomain"/>
    <property type="match status" value="1"/>
</dbReference>
<evidence type="ECO:0000259" key="16">
    <source>
        <dbReference type="PROSITE" id="PS50173"/>
    </source>
</evidence>
<dbReference type="Pfam" id="PF21999">
    <property type="entry name" value="IMS_HHH_1"/>
    <property type="match status" value="1"/>
</dbReference>
<comment type="cofactor">
    <cofactor evidence="15">
        <name>Mg(2+)</name>
        <dbReference type="ChEBI" id="CHEBI:18420"/>
    </cofactor>
    <text evidence="15">Binds 2 magnesium ions per subunit.</text>
</comment>
<keyword evidence="6 15" id="KW-0548">Nucleotidyltransferase</keyword>
<dbReference type="InterPro" id="IPR050116">
    <property type="entry name" value="DNA_polymerase-Y"/>
</dbReference>
<name>A0A099IAB8_CLOIN</name>
<dbReference type="PANTHER" id="PTHR11076">
    <property type="entry name" value="DNA REPAIR POLYMERASE UMUC / TRANSFERASE FAMILY MEMBER"/>
    <property type="match status" value="1"/>
</dbReference>
<evidence type="ECO:0000256" key="13">
    <source>
        <dbReference type="ARBA" id="ARBA00023204"/>
    </source>
</evidence>
<accession>A0A099IAB8</accession>
<dbReference type="InterPro" id="IPR001126">
    <property type="entry name" value="UmuC"/>
</dbReference>
<dbReference type="InterPro" id="IPR043502">
    <property type="entry name" value="DNA/RNA_pol_sf"/>
</dbReference>
<evidence type="ECO:0000256" key="9">
    <source>
        <dbReference type="ARBA" id="ARBA00022763"/>
    </source>
</evidence>
<evidence type="ECO:0000256" key="6">
    <source>
        <dbReference type="ARBA" id="ARBA00022695"/>
    </source>
</evidence>
<dbReference type="AlphaFoldDB" id="A0A099IAB8"/>
<dbReference type="InterPro" id="IPR053848">
    <property type="entry name" value="IMS_HHH_1"/>
</dbReference>
<dbReference type="SUPFAM" id="SSF100879">
    <property type="entry name" value="Lesion bypass DNA polymerase (Y-family), little finger domain"/>
    <property type="match status" value="1"/>
</dbReference>
<sequence length="416" mass="47756">MQKKDRIIVHSDINHCYAQIEEMKYPGLRDVPMAVGGNEEERHGIILAKNDKAKAFHIKTGESLREALAKCPQLRILKPDYEEYMYYTERVKDIYREYTDKVESFGLDEAWIDLSESTSLFGSGMSIARKIQNRVEHELGMTVSMGVSYNKIFAKIGSDMDKHKGLVEITRENYRERIWPLPVQDLFYVGRATKHKLAHYSIETIGQLAQLPQGWMKDRFGKVGELIWWFANGEDVSEVALSSHQEPVKSVGNAITAPKDIKSFEDAKIVYYVLAESVASRLREQGLRGNVISVTLRSTELTWFSRQRKLAQATNIAAEIMPVVLSLLEENYDFSTPLRTIGVTLGGIEKDSGMTQLNLFVSEEERHRQRMLEETMDAIRDRFGFSKIQRCSLLKDRHLTDFNPKEDHVVHPIGFF</sequence>
<keyword evidence="13 15" id="KW-0234">DNA repair</keyword>
<feature type="active site" evidence="15">
    <location>
        <position position="109"/>
    </location>
</feature>
<evidence type="ECO:0000256" key="15">
    <source>
        <dbReference type="HAMAP-Rule" id="MF_01113"/>
    </source>
</evidence>
<dbReference type="SUPFAM" id="SSF56672">
    <property type="entry name" value="DNA/RNA polymerases"/>
    <property type="match status" value="1"/>
</dbReference>
<evidence type="ECO:0000256" key="2">
    <source>
        <dbReference type="ARBA" id="ARBA00010945"/>
    </source>
</evidence>
<evidence type="ECO:0000256" key="10">
    <source>
        <dbReference type="ARBA" id="ARBA00022842"/>
    </source>
</evidence>
<comment type="function">
    <text evidence="15">Poorly processive, error-prone DNA polymerase involved in untargeted mutagenesis. Copies undamaged DNA at stalled replication forks, which arise in vivo from mismatched or misaligned primer ends. These misaligned primers can be extended by PolIV. Exhibits no 3'-5' exonuclease (proofreading) activity. May be involved in translesional synthesis, in conjunction with the beta clamp from PolIII.</text>
</comment>
<dbReference type="GO" id="GO:0006261">
    <property type="term" value="P:DNA-templated DNA replication"/>
    <property type="evidence" value="ECO:0007669"/>
    <property type="project" value="UniProtKB-UniRule"/>
</dbReference>
<keyword evidence="9 15" id="KW-0227">DNA damage</keyword>
<dbReference type="GO" id="GO:0000287">
    <property type="term" value="F:magnesium ion binding"/>
    <property type="evidence" value="ECO:0007669"/>
    <property type="project" value="UniProtKB-UniRule"/>
</dbReference>
<reference evidence="17 18" key="1">
    <citation type="submission" date="2014-08" db="EMBL/GenBank/DDBJ databases">
        <title>Clostridium innocuum, an unnegligible vancomycin-resistant pathogen causing extra-intestinal infections.</title>
        <authorList>
            <person name="Feng Y."/>
            <person name="Chiu C.-H."/>
        </authorList>
    </citation>
    <scope>NUCLEOTIDE SEQUENCE [LARGE SCALE GENOMIC DNA]</scope>
    <source>
        <strain evidence="17 18">AN88</strain>
    </source>
</reference>